<dbReference type="Proteomes" id="UP001165960">
    <property type="component" value="Unassembled WGS sequence"/>
</dbReference>
<evidence type="ECO:0000313" key="1">
    <source>
        <dbReference type="EMBL" id="KAJ9078812.1"/>
    </source>
</evidence>
<gene>
    <name evidence="1" type="ORF">DSO57_1002873</name>
</gene>
<reference evidence="1" key="1">
    <citation type="submission" date="2022-04" db="EMBL/GenBank/DDBJ databases">
        <title>Genome of the entomopathogenic fungus Entomophthora muscae.</title>
        <authorList>
            <person name="Elya C."/>
            <person name="Lovett B.R."/>
            <person name="Lee E."/>
            <person name="Macias A.M."/>
            <person name="Hajek A.E."/>
            <person name="De Bivort B.L."/>
            <person name="Kasson M.T."/>
            <person name="De Fine Licht H.H."/>
            <person name="Stajich J.E."/>
        </authorList>
    </citation>
    <scope>NUCLEOTIDE SEQUENCE</scope>
    <source>
        <strain evidence="1">Berkeley</strain>
    </source>
</reference>
<proteinExistence type="predicted"/>
<evidence type="ECO:0000313" key="2">
    <source>
        <dbReference type="Proteomes" id="UP001165960"/>
    </source>
</evidence>
<organism evidence="1 2">
    <name type="scientific">Entomophthora muscae</name>
    <dbReference type="NCBI Taxonomy" id="34485"/>
    <lineage>
        <taxon>Eukaryota</taxon>
        <taxon>Fungi</taxon>
        <taxon>Fungi incertae sedis</taxon>
        <taxon>Zoopagomycota</taxon>
        <taxon>Entomophthoromycotina</taxon>
        <taxon>Entomophthoromycetes</taxon>
        <taxon>Entomophthorales</taxon>
        <taxon>Entomophthoraceae</taxon>
        <taxon>Entomophthora</taxon>
    </lineage>
</organism>
<sequence length="308" mass="34251">MKISVLVAGAWAGLTKELAVAFNARRHHVGVWNMRPSVELEAALSACSKLPLTSACDTILQLACSQRKAVNGFSKYNATVVRLCGYETGDQAIGSMLGPAKGSDMVYSYGEFGCEPANIVAGVKRENDVYMAVSYDAQHGTPSLNPVYFPAPNCHVAGMEQYVVPNEDHAWYRLYMEVNFHRVAASLPAFKYSSLISSYAATQGLVSPDDLRCSRFYHPTCRNSDSTGCDMVEVKSFKYPSLNQPEKIGQAFVKDSHQYHALVEPYHSNQYLMLGFSKDTRNIYIWAAYGIKCQRLCKPNPLFTFKMQ</sequence>
<dbReference type="EMBL" id="QTSX02002136">
    <property type="protein sequence ID" value="KAJ9078812.1"/>
    <property type="molecule type" value="Genomic_DNA"/>
</dbReference>
<accession>A0ACC2TX79</accession>
<comment type="caution">
    <text evidence="1">The sequence shown here is derived from an EMBL/GenBank/DDBJ whole genome shotgun (WGS) entry which is preliminary data.</text>
</comment>
<keyword evidence="2" id="KW-1185">Reference proteome</keyword>
<protein>
    <submittedName>
        <fullName evidence="1">Uncharacterized protein</fullName>
    </submittedName>
</protein>
<name>A0ACC2TX79_9FUNG</name>